<reference evidence="10 11" key="1">
    <citation type="submission" date="2015-11" db="EMBL/GenBank/DDBJ databases">
        <title>Whole-Genome Sequence of Candidatus Oderbacter manganicum from the National Park Lower Oder Valley, Germany.</title>
        <authorList>
            <person name="Braun B."/>
            <person name="Liere K."/>
            <person name="Szewzyk U."/>
        </authorList>
    </citation>
    <scope>NUCLEOTIDE SEQUENCE [LARGE SCALE GENOMIC DNA]</scope>
    <source>
        <strain evidence="10 11">OTSz_A_272</strain>
    </source>
</reference>
<dbReference type="InParanoid" id="A0A1B1AGM7"/>
<dbReference type="EMBL" id="CP013244">
    <property type="protein sequence ID" value="ANP45713.1"/>
    <property type="molecule type" value="Genomic_DNA"/>
</dbReference>
<keyword evidence="11" id="KW-1185">Reference proteome</keyword>
<evidence type="ECO:0000256" key="3">
    <source>
        <dbReference type="ARBA" id="ARBA00023136"/>
    </source>
</evidence>
<dbReference type="Pfam" id="PF00263">
    <property type="entry name" value="Secretin"/>
    <property type="match status" value="1"/>
</dbReference>
<accession>A0A1B1AGM7</accession>
<dbReference type="PRINTS" id="PR00811">
    <property type="entry name" value="BCTERIALGSPD"/>
</dbReference>
<keyword evidence="5" id="KW-0813">Transport</keyword>
<feature type="domain" description="NolW-like" evidence="9">
    <location>
        <begin position="203"/>
        <end position="261"/>
    </location>
</feature>
<keyword evidence="3" id="KW-0472">Membrane</keyword>
<evidence type="ECO:0000259" key="9">
    <source>
        <dbReference type="Pfam" id="PF03958"/>
    </source>
</evidence>
<dbReference type="KEGG" id="cbot:ATE48_07170"/>
<evidence type="ECO:0000256" key="4">
    <source>
        <dbReference type="RuleBase" id="RU004003"/>
    </source>
</evidence>
<dbReference type="InterPro" id="IPR004846">
    <property type="entry name" value="T2SS/T3SS_dom"/>
</dbReference>
<dbReference type="STRING" id="1759059.ATE48_07170"/>
<dbReference type="PANTHER" id="PTHR30332">
    <property type="entry name" value="PROBABLE GENERAL SECRETION PATHWAY PROTEIN D"/>
    <property type="match status" value="1"/>
</dbReference>
<feature type="region of interest" description="Disordered" evidence="6">
    <location>
        <begin position="36"/>
        <end position="58"/>
    </location>
</feature>
<dbReference type="GO" id="GO:0015627">
    <property type="term" value="C:type II protein secretion system complex"/>
    <property type="evidence" value="ECO:0007669"/>
    <property type="project" value="TreeGrafter"/>
</dbReference>
<comment type="similarity">
    <text evidence="4">Belongs to the bacterial secretin family.</text>
</comment>
<sequence length="731" mass="79384">MAIAKLARRFKSVSILAALALLASCASFPRLQAPVNHDRQTQSEAAATAPASNPAPRDNRVEILSPVLASSEEPREIARVAPTQDQIAALISERDIQVNLPPQPLAQFIDTVFGELLRVPYAMGPGIAERRDFIALRGPDVMSSTRLFTMAQMSLAQYGLAVVIDEGGVHILDDTVMSGRAPSFIRTRTSPETPAPSRPVMQFFSISTLDVDAIMPLLEQAYPNRGSVRFSAEAATNTLLISGSARDVAAAAAIVRQLDQPNFASGQIARVEPVFMSVEQLAGDVSQALRTEGYRVQNPLEANGGAFVMLPLANSNQVLIFANDERLFERALYWIRELDTAAALGNSDGIFIYTAQNMSAEELGALVGDTTSAEPGQNAVTPPEVAVRRVNGVAVGQRNSESVRRSNGLTIDPVGNRILFRGAPSEYQRLREVLVELDQPPRQVLIELTVAEVTLTDETRFGVEWYLNQSIDGGLLEATTEGGSSRQAGGLGVIASHVFSRGTVEAALNAFASNRNLNILSTPRVFTRSGREAEMLVGTDVPIITSQRASDNQTGGDTDVLQTVQYRQTGIILNVRPIVYGDDHIDISLYQEVSSQEPNTGAAINSPLIRNRSVSTQISLQEGMTAVIGGMMQDTYSRNQRGVPGLKDIPFIGSAFRSEEVSGDKVELVIMLTPYIVRDDEDIEAIAQSLTQSVNTTMRRRGMQVYTLYPWRLPFGDARTHTRNLHTPTPN</sequence>
<dbReference type="InterPro" id="IPR050810">
    <property type="entry name" value="Bact_Secretion_Sys_Channel"/>
</dbReference>
<proteinExistence type="inferred from homology"/>
<dbReference type="Proteomes" id="UP000092498">
    <property type="component" value="Chromosome"/>
</dbReference>
<dbReference type="PROSITE" id="PS51257">
    <property type="entry name" value="PROKAR_LIPOPROTEIN"/>
    <property type="match status" value="1"/>
</dbReference>
<dbReference type="FunCoup" id="A0A1B1AGM7">
    <property type="interactions" value="88"/>
</dbReference>
<dbReference type="GO" id="GO:0009279">
    <property type="term" value="C:cell outer membrane"/>
    <property type="evidence" value="ECO:0007669"/>
    <property type="project" value="UniProtKB-SubCell"/>
</dbReference>
<dbReference type="RefSeq" id="WP_066769491.1">
    <property type="nucleotide sequence ID" value="NZ_CP013244.1"/>
</dbReference>
<dbReference type="InterPro" id="IPR005644">
    <property type="entry name" value="NolW-like"/>
</dbReference>
<feature type="compositionally biased region" description="Low complexity" evidence="6">
    <location>
        <begin position="45"/>
        <end position="56"/>
    </location>
</feature>
<dbReference type="GO" id="GO:0009306">
    <property type="term" value="P:protein secretion"/>
    <property type="evidence" value="ECO:0007669"/>
    <property type="project" value="InterPro"/>
</dbReference>
<feature type="domain" description="Type II/III secretion system secretin-like" evidence="8">
    <location>
        <begin position="511"/>
        <end position="678"/>
    </location>
</feature>
<evidence type="ECO:0000256" key="7">
    <source>
        <dbReference type="SAM" id="SignalP"/>
    </source>
</evidence>
<evidence type="ECO:0000256" key="5">
    <source>
        <dbReference type="RuleBase" id="RU004004"/>
    </source>
</evidence>
<dbReference type="AlphaFoldDB" id="A0A1B1AGM7"/>
<dbReference type="PANTHER" id="PTHR30332:SF25">
    <property type="entry name" value="SECRETIN XPSD"/>
    <property type="match status" value="1"/>
</dbReference>
<dbReference type="InterPro" id="IPR038591">
    <property type="entry name" value="NolW-like_sf"/>
</dbReference>
<dbReference type="Pfam" id="PF03958">
    <property type="entry name" value="Secretin_N"/>
    <property type="match status" value="1"/>
</dbReference>
<protein>
    <submittedName>
        <fullName evidence="10">Uncharacterized protein</fullName>
    </submittedName>
</protein>
<evidence type="ECO:0000313" key="10">
    <source>
        <dbReference type="EMBL" id="ANP45713.1"/>
    </source>
</evidence>
<evidence type="ECO:0000256" key="1">
    <source>
        <dbReference type="ARBA" id="ARBA00004370"/>
    </source>
</evidence>
<evidence type="ECO:0000256" key="2">
    <source>
        <dbReference type="ARBA" id="ARBA00022729"/>
    </source>
</evidence>
<evidence type="ECO:0000259" key="8">
    <source>
        <dbReference type="Pfam" id="PF00263"/>
    </source>
</evidence>
<gene>
    <name evidence="10" type="ORF">ATE48_07170</name>
</gene>
<evidence type="ECO:0000313" key="11">
    <source>
        <dbReference type="Proteomes" id="UP000092498"/>
    </source>
</evidence>
<evidence type="ECO:0000256" key="6">
    <source>
        <dbReference type="SAM" id="MobiDB-lite"/>
    </source>
</evidence>
<name>A0A1B1AGM7_9PROT</name>
<dbReference type="OrthoDB" id="9775455at2"/>
<dbReference type="Gene3D" id="3.30.1370.120">
    <property type="match status" value="1"/>
</dbReference>
<organism evidence="10 11">
    <name type="scientific">Candidatus Viadribacter manganicus</name>
    <dbReference type="NCBI Taxonomy" id="1759059"/>
    <lineage>
        <taxon>Bacteria</taxon>
        <taxon>Pseudomonadati</taxon>
        <taxon>Pseudomonadota</taxon>
        <taxon>Alphaproteobacteria</taxon>
        <taxon>Hyphomonadales</taxon>
        <taxon>Hyphomonadaceae</taxon>
        <taxon>Candidatus Viadribacter</taxon>
    </lineage>
</organism>
<comment type="subcellular location">
    <subcellularLocation>
        <location evidence="5">Cell outer membrane</location>
    </subcellularLocation>
    <subcellularLocation>
        <location evidence="1">Membrane</location>
    </subcellularLocation>
</comment>
<feature type="signal peptide" evidence="7">
    <location>
        <begin position="1"/>
        <end position="32"/>
    </location>
</feature>
<dbReference type="InterPro" id="IPR001775">
    <property type="entry name" value="GspD/PilQ"/>
</dbReference>
<feature type="chain" id="PRO_5008518779" evidence="7">
    <location>
        <begin position="33"/>
        <end position="731"/>
    </location>
</feature>
<keyword evidence="2 7" id="KW-0732">Signal</keyword>